<reference evidence="2 3" key="1">
    <citation type="journal article" date="2015" name="Int. J. Syst. Evol. Microbiol.">
        <title>Exiguobacterium enclense sp. nov., isolated from sediment.</title>
        <authorList>
            <person name="Dastager S.G."/>
            <person name="Mawlankar R."/>
            <person name="Sonalkar V.V."/>
            <person name="Thorat M.N."/>
            <person name="Mual P."/>
            <person name="Verma A."/>
            <person name="Krishnamurthi S."/>
            <person name="Tang S.K."/>
            <person name="Li W.J."/>
        </authorList>
    </citation>
    <scope>NUCLEOTIDE SEQUENCE [LARGE SCALE GENOMIC DNA]</scope>
    <source>
        <strain evidence="2 3">NIO-1109</strain>
    </source>
</reference>
<sequence>MTHDKPPLFSKGQVIILVVLGVAFWFVGALSVRFGSGIGMFENAGNVITFLIGLPVSWISVIIIKKVARLNVEQMVPGVSLGLLMATFLDGIVLTWGTSLYGTDPLLVGRGAAWILWGVFAFLASAFIEARRMGNKMI</sequence>
<feature type="transmembrane region" description="Helical" evidence="1">
    <location>
        <begin position="12"/>
        <end position="32"/>
    </location>
</feature>
<evidence type="ECO:0000313" key="3">
    <source>
        <dbReference type="Proteomes" id="UP000053797"/>
    </source>
</evidence>
<dbReference type="AlphaFoldDB" id="A0A0V8GCK0"/>
<keyword evidence="1" id="KW-1133">Transmembrane helix</keyword>
<dbReference type="Proteomes" id="UP000053797">
    <property type="component" value="Unassembled WGS sequence"/>
</dbReference>
<feature type="transmembrane region" description="Helical" evidence="1">
    <location>
        <begin position="76"/>
        <end position="99"/>
    </location>
</feature>
<keyword evidence="1" id="KW-0472">Membrane</keyword>
<organism evidence="2 3">
    <name type="scientific">Exiguobacterium indicum</name>
    <dbReference type="NCBI Taxonomy" id="296995"/>
    <lineage>
        <taxon>Bacteria</taxon>
        <taxon>Bacillati</taxon>
        <taxon>Bacillota</taxon>
        <taxon>Bacilli</taxon>
        <taxon>Bacillales</taxon>
        <taxon>Bacillales Family XII. Incertae Sedis</taxon>
        <taxon>Exiguobacterium</taxon>
    </lineage>
</organism>
<dbReference type="RefSeq" id="WP_058265871.1">
    <property type="nucleotide sequence ID" value="NZ_FMYN01000006.1"/>
</dbReference>
<keyword evidence="1" id="KW-0812">Transmembrane</keyword>
<accession>A0A0V8GCK0</accession>
<comment type="caution">
    <text evidence="2">The sequence shown here is derived from an EMBL/GenBank/DDBJ whole genome shotgun (WGS) entry which is preliminary data.</text>
</comment>
<proteinExistence type="predicted"/>
<dbReference type="EMBL" id="LNQL01000006">
    <property type="protein sequence ID" value="KSU47862.1"/>
    <property type="molecule type" value="Genomic_DNA"/>
</dbReference>
<dbReference type="OrthoDB" id="2885576at2"/>
<protein>
    <submittedName>
        <fullName evidence="2">Uncharacterized protein</fullName>
    </submittedName>
</protein>
<gene>
    <name evidence="2" type="ORF">AS033_14465</name>
</gene>
<evidence type="ECO:0000313" key="2">
    <source>
        <dbReference type="EMBL" id="KSU47862.1"/>
    </source>
</evidence>
<feature type="transmembrane region" description="Helical" evidence="1">
    <location>
        <begin position="111"/>
        <end position="128"/>
    </location>
</feature>
<feature type="transmembrane region" description="Helical" evidence="1">
    <location>
        <begin position="44"/>
        <end position="64"/>
    </location>
</feature>
<evidence type="ECO:0000256" key="1">
    <source>
        <dbReference type="SAM" id="Phobius"/>
    </source>
</evidence>
<name>A0A0V8GCK0_9BACL</name>